<protein>
    <submittedName>
        <fullName evidence="2">Uncharacterized protein</fullName>
    </submittedName>
</protein>
<feature type="compositionally biased region" description="Polar residues" evidence="1">
    <location>
        <begin position="115"/>
        <end position="134"/>
    </location>
</feature>
<sequence>MGGYKSTKEALERGVKFKKVLKEQKGASKPSKWKPPTISLSTPVGVGGLTLGSLMKQEKLDYADAVCVYLAYQDSLKSSGRTKKPAAPDTEKPEDTQSAGNSVPSETGKKKSPKNAPTETEDVQSACNSISSGTGKKKSPKNAPMETETEEAPKKSRNQVSAKSRPSKASLKRGVASSNLGLDQDPEGGVVRPTKRLKGKTPPETIPNPQDDTLCDDEEDAECWDDELSYEYELWRHGLPQLSELESDLKAHRAAPTVPVPGVLESEDQCGSNDSQVCFDCICLRAFMMSGSTFVDAQARLRSSQPLSRADRQDSQTNLSDLGPSASQVASALDMHALVERVKQLELEKAELQTQISTGSTTSPTPSAVAEPEKHQAPDAESARPVATPTRNKEHVFHEAPDPATSPGGGLPASVYANIRTQADPVPMPAGVPPSTGPAVQNEQHGKINSANYRKEYMKLNRLYDSGELASYPNMQKLQEGTLDEKRKLLREWVISGQNLQACESAIEVSHEAGKEIKKNLGSINDMLFDMGEPTGEDSVRYQKDLKAHEKKIKNLAKFHSLDPTTDVEQMDKLCEDVHDVQKLGLTKAQAKGLMKALNKAIVDDLKLLSTRGVSLGSEAKPSTRLRTLEWWAEVLQLDVQGRRFTRAGSEHLLLQFMRKPALKSPALRVVRREHAPRKTRLSGDIMTSCPSCRASNSTVVPAQTTARAASSEVFDVRGQGAIVVRPLSGEAEERICAFTPARGAQCRRFAVRFCKCCPRGLRLLPEPSGTTVDVKRCDDDLSGAFCENNSFLWLGREVVWTHHADFQEVVLQLTETTRLCQCGSWALQPPAPEGFVTVWRRIESATARIWHAAALLKHSTGQSIRRGGTNLLPLVCGWIAYDPVRDATDDFAGKNQREHRKRQKLAAEAKNTLQDGRPLTGTLPELHRNSCDHIAAASRTWEEQWLDSMSILRRHEISPIVIGVGSSSDEQMLILDMMEEAGICGPLVRREFATSTGAWFQECPGWEIFIFPGDHGWKQDPTNSMHVAFLLDRVFRLREASVQRASPER</sequence>
<accession>A0A1Q9DAE4</accession>
<feature type="compositionally biased region" description="Polar residues" evidence="1">
    <location>
        <begin position="96"/>
        <end position="105"/>
    </location>
</feature>
<evidence type="ECO:0000313" key="3">
    <source>
        <dbReference type="Proteomes" id="UP000186817"/>
    </source>
</evidence>
<gene>
    <name evidence="2" type="ORF">AK812_SmicGene26048</name>
</gene>
<dbReference type="OrthoDB" id="428908at2759"/>
<keyword evidence="3" id="KW-1185">Reference proteome</keyword>
<feature type="region of interest" description="Disordered" evidence="1">
    <location>
        <begin position="304"/>
        <end position="327"/>
    </location>
</feature>
<feature type="compositionally biased region" description="Basic and acidic residues" evidence="1">
    <location>
        <begin position="371"/>
        <end position="382"/>
    </location>
</feature>
<proteinExistence type="predicted"/>
<feature type="compositionally biased region" description="Low complexity" evidence="1">
    <location>
        <begin position="357"/>
        <end position="367"/>
    </location>
</feature>
<name>A0A1Q9DAE4_SYMMI</name>
<evidence type="ECO:0000256" key="1">
    <source>
        <dbReference type="SAM" id="MobiDB-lite"/>
    </source>
</evidence>
<organism evidence="2 3">
    <name type="scientific">Symbiodinium microadriaticum</name>
    <name type="common">Dinoflagellate</name>
    <name type="synonym">Zooxanthella microadriatica</name>
    <dbReference type="NCBI Taxonomy" id="2951"/>
    <lineage>
        <taxon>Eukaryota</taxon>
        <taxon>Sar</taxon>
        <taxon>Alveolata</taxon>
        <taxon>Dinophyceae</taxon>
        <taxon>Suessiales</taxon>
        <taxon>Symbiodiniaceae</taxon>
        <taxon>Symbiodinium</taxon>
    </lineage>
</organism>
<dbReference type="AlphaFoldDB" id="A0A1Q9DAE4"/>
<dbReference type="EMBL" id="LSRX01000632">
    <property type="protein sequence ID" value="OLP92183.1"/>
    <property type="molecule type" value="Genomic_DNA"/>
</dbReference>
<feature type="compositionally biased region" description="Polar residues" evidence="1">
    <location>
        <begin position="315"/>
        <end position="327"/>
    </location>
</feature>
<comment type="caution">
    <text evidence="2">The sequence shown here is derived from an EMBL/GenBank/DDBJ whole genome shotgun (WGS) entry which is preliminary data.</text>
</comment>
<dbReference type="Proteomes" id="UP000186817">
    <property type="component" value="Unassembled WGS sequence"/>
</dbReference>
<feature type="region of interest" description="Disordered" evidence="1">
    <location>
        <begin position="77"/>
        <end position="215"/>
    </location>
</feature>
<evidence type="ECO:0000313" key="2">
    <source>
        <dbReference type="EMBL" id="OLP92183.1"/>
    </source>
</evidence>
<feature type="region of interest" description="Disordered" evidence="1">
    <location>
        <begin position="353"/>
        <end position="410"/>
    </location>
</feature>
<feature type="compositionally biased region" description="Basic and acidic residues" evidence="1">
    <location>
        <begin position="391"/>
        <end position="401"/>
    </location>
</feature>
<reference evidence="2 3" key="1">
    <citation type="submission" date="2016-02" db="EMBL/GenBank/DDBJ databases">
        <title>Genome analysis of coral dinoflagellate symbionts highlights evolutionary adaptations to a symbiotic lifestyle.</title>
        <authorList>
            <person name="Aranda M."/>
            <person name="Li Y."/>
            <person name="Liew Y.J."/>
            <person name="Baumgarten S."/>
            <person name="Simakov O."/>
            <person name="Wilson M."/>
            <person name="Piel J."/>
            <person name="Ashoor H."/>
            <person name="Bougouffa S."/>
            <person name="Bajic V.B."/>
            <person name="Ryu T."/>
            <person name="Ravasi T."/>
            <person name="Bayer T."/>
            <person name="Micklem G."/>
            <person name="Kim H."/>
            <person name="Bhak J."/>
            <person name="Lajeunesse T.C."/>
            <person name="Voolstra C.R."/>
        </authorList>
    </citation>
    <scope>NUCLEOTIDE SEQUENCE [LARGE SCALE GENOMIC DNA]</scope>
    <source>
        <strain evidence="2 3">CCMP2467</strain>
    </source>
</reference>
<feature type="region of interest" description="Disordered" evidence="1">
    <location>
        <begin position="22"/>
        <end position="45"/>
    </location>
</feature>